<dbReference type="Gene3D" id="1.20.120.520">
    <property type="entry name" value="nmb1532 protein domain like"/>
    <property type="match status" value="1"/>
</dbReference>
<evidence type="ECO:0000259" key="1">
    <source>
        <dbReference type="Pfam" id="PF01814"/>
    </source>
</evidence>
<sequence length="183" mass="20167">MRPHGEDDIIGVLTHEHREIQTMFDDLQLALGAEEKRRMAGEVTVELVRHAVAEERYLYPAARRIVPDGDAVADREIEDHAEVEKLLRRLAETDVGDPAFDRMVTSLVSDVMAHVQDEEATLFPRLARHADAAELAELGRRVRAARAAAPSRARPAGGPPLSRLLAPGGGLVDRVRDHLAGRI</sequence>
<comment type="caution">
    <text evidence="2">The sequence shown here is derived from an EMBL/GenBank/DDBJ whole genome shotgun (WGS) entry which is preliminary data.</text>
</comment>
<evidence type="ECO:0000313" key="3">
    <source>
        <dbReference type="Proteomes" id="UP001596074"/>
    </source>
</evidence>
<proteinExistence type="predicted"/>
<evidence type="ECO:0000313" key="2">
    <source>
        <dbReference type="EMBL" id="MFC5746191.1"/>
    </source>
</evidence>
<accession>A0ABW0ZSC3</accession>
<organism evidence="2 3">
    <name type="scientific">Actinomadura rugatobispora</name>
    <dbReference type="NCBI Taxonomy" id="1994"/>
    <lineage>
        <taxon>Bacteria</taxon>
        <taxon>Bacillati</taxon>
        <taxon>Actinomycetota</taxon>
        <taxon>Actinomycetes</taxon>
        <taxon>Streptosporangiales</taxon>
        <taxon>Thermomonosporaceae</taxon>
        <taxon>Actinomadura</taxon>
    </lineage>
</organism>
<dbReference type="Proteomes" id="UP001596074">
    <property type="component" value="Unassembled WGS sequence"/>
</dbReference>
<name>A0ABW0ZSC3_9ACTN</name>
<feature type="domain" description="Hemerythrin-like" evidence="1">
    <location>
        <begin position="9"/>
        <end position="126"/>
    </location>
</feature>
<protein>
    <submittedName>
        <fullName evidence="2">Hemerythrin domain-containing protein</fullName>
    </submittedName>
</protein>
<dbReference type="EMBL" id="JBHSON010000012">
    <property type="protein sequence ID" value="MFC5746191.1"/>
    <property type="molecule type" value="Genomic_DNA"/>
</dbReference>
<dbReference type="Pfam" id="PF01814">
    <property type="entry name" value="Hemerythrin"/>
    <property type="match status" value="1"/>
</dbReference>
<reference evidence="3" key="1">
    <citation type="journal article" date="2019" name="Int. J. Syst. Evol. Microbiol.">
        <title>The Global Catalogue of Microorganisms (GCM) 10K type strain sequencing project: providing services to taxonomists for standard genome sequencing and annotation.</title>
        <authorList>
            <consortium name="The Broad Institute Genomics Platform"/>
            <consortium name="The Broad Institute Genome Sequencing Center for Infectious Disease"/>
            <person name="Wu L."/>
            <person name="Ma J."/>
        </authorList>
    </citation>
    <scope>NUCLEOTIDE SEQUENCE [LARGE SCALE GENOMIC DNA]</scope>
    <source>
        <strain evidence="3">KCTC 42087</strain>
    </source>
</reference>
<dbReference type="PANTHER" id="PTHR35585">
    <property type="entry name" value="HHE DOMAIN PROTEIN (AFU_ORTHOLOGUE AFUA_4G00730)"/>
    <property type="match status" value="1"/>
</dbReference>
<dbReference type="InterPro" id="IPR012312">
    <property type="entry name" value="Hemerythrin-like"/>
</dbReference>
<dbReference type="PANTHER" id="PTHR35585:SF1">
    <property type="entry name" value="HHE DOMAIN PROTEIN (AFU_ORTHOLOGUE AFUA_4G00730)"/>
    <property type="match status" value="1"/>
</dbReference>
<dbReference type="RefSeq" id="WP_378281809.1">
    <property type="nucleotide sequence ID" value="NZ_JBHSON010000012.1"/>
</dbReference>
<gene>
    <name evidence="2" type="ORF">ACFPZN_11280</name>
</gene>
<keyword evidence="3" id="KW-1185">Reference proteome</keyword>